<dbReference type="Proteomes" id="UP000201190">
    <property type="component" value="Segment"/>
</dbReference>
<feature type="compositionally biased region" description="Polar residues" evidence="1">
    <location>
        <begin position="491"/>
        <end position="510"/>
    </location>
</feature>
<reference evidence="2 3" key="1">
    <citation type="journal article" date="2015" name="Genome Announc.">
        <title>Genome Sequence of an Alphabaculovirus Isolated from the Oak Looper, Lambdina fiscellaria, Contains a Putative 2-Kilobase-Pair Transposable Element Encoding a Transposase and a FLYWCH Domain-Containing Protein.</title>
        <authorList>
            <person name="Rohrmann G.F."/>
            <person name="Erlandson M.A."/>
            <person name="Theilmann D.A."/>
        </authorList>
    </citation>
    <scope>NUCLEOTIDE SEQUENCE [LARGE SCALE GENOMIC DNA]</scope>
    <source>
        <strain evidence="2">GR15</strain>
    </source>
</reference>
<evidence type="ECO:0000313" key="2">
    <source>
        <dbReference type="EMBL" id="AKC91629.1"/>
    </source>
</evidence>
<accession>A0A0E3URN8</accession>
<evidence type="ECO:0000313" key="3">
    <source>
        <dbReference type="Proteomes" id="UP000201190"/>
    </source>
</evidence>
<feature type="region of interest" description="Disordered" evidence="1">
    <location>
        <begin position="491"/>
        <end position="517"/>
    </location>
</feature>
<dbReference type="KEGG" id="vg:24170832"/>
<protein>
    <submittedName>
        <fullName evidence="2">Hoar</fullName>
    </submittedName>
</protein>
<feature type="region of interest" description="Disordered" evidence="1">
    <location>
        <begin position="305"/>
        <end position="371"/>
    </location>
</feature>
<organism evidence="2 3">
    <name type="scientific">Lambdina fiscellaria nucleopolyhedrovirus</name>
    <dbReference type="NCBI Taxonomy" id="1642929"/>
    <lineage>
        <taxon>Viruses</taxon>
        <taxon>Viruses incertae sedis</taxon>
        <taxon>Naldaviricetes</taxon>
        <taxon>Lefavirales</taxon>
        <taxon>Baculoviridae</taxon>
        <taxon>Alphabaculovirus</taxon>
        <taxon>Alphabaculovirus lafiscellariae</taxon>
    </lineage>
</organism>
<dbReference type="EMBL" id="KP752043">
    <property type="protein sequence ID" value="AKC91629.1"/>
    <property type="molecule type" value="Genomic_DNA"/>
</dbReference>
<keyword evidence="3" id="KW-1185">Reference proteome</keyword>
<feature type="compositionally biased region" description="Low complexity" evidence="1">
    <location>
        <begin position="305"/>
        <end position="320"/>
    </location>
</feature>
<feature type="region of interest" description="Disordered" evidence="1">
    <location>
        <begin position="655"/>
        <end position="680"/>
    </location>
</feature>
<evidence type="ECO:0000256" key="1">
    <source>
        <dbReference type="SAM" id="MobiDB-lite"/>
    </source>
</evidence>
<feature type="compositionally biased region" description="Polar residues" evidence="1">
    <location>
        <begin position="336"/>
        <end position="348"/>
    </location>
</feature>
<dbReference type="GeneID" id="24170832"/>
<sequence length="734" mass="84267">MYSTYLTIKQKCAIKFTQLPAARTTNNVDTMFENKAYRKIKFDFNSVTEELNVYIESLIDGRFQHVGIILEARQMFKFGKVNINNRNMFTDKFDVLTQQIKSMNPENPYRKKIINYTTMLIRMVVIDNVRIYMNDYLKHYNKLLKEKSFKNNLEKFYKVLNKGNLEETVLETIQLRQQCVMLGKEYCTPNARDSIAVIVNKLETYGSAVVSNLRESLMMSINKLKDVHYQFLVSINAHTILDVCFNCNNAFVHKTNETCQNNVPHQMCTKCLYMNLKEKNCLLCLKLNNIIKYNDVLKKLQSSPSLLSLPSSSSLSSLSDQQKKKRKNCNKKNRDTVQNVVANDNVTRNLDDGNSDDDVPRKRKSSENVCERNDDSKFYKLKLDQYKRQNLVNRMTRKTPVVNTVQVRTDLLQRNNVINDYTDDENQDDNDSGVFNVNDREDVANETKVIGSVAQENNNDEEEEEMILKSELTQNVLQSSLDVFQSSQNSVQTFNENNDSQEQPDTSINDGDSKDGCDTDGRDITNVANDDDNVADHIKQEIPDDEIQLECEQIIIKIESDDLEDVTLKGPTTPSRDSDSDCQIVDDGNLFDASRFKPKTGYVFRKKINVVKKNSVDEINLEKTQNGYYKPKHVRRRRNFTPTVAMKKQMDDNDAASSYFNDNASTSSNSVTPIPFASPNTPFASPNTELSFDDELDLLQVNVLKEMSSKQVKNVISDNNMAVCVFTDEFVLEQ</sequence>
<dbReference type="RefSeq" id="YP_009133211.1">
    <property type="nucleotide sequence ID" value="NC_026922.1"/>
</dbReference>
<proteinExistence type="predicted"/>
<name>A0A0E3URN8_9ABAC</name>